<accession>A0A371F2V8</accession>
<gene>
    <name evidence="2" type="ORF">CR513_47921</name>
</gene>
<protein>
    <submittedName>
        <fullName evidence="2">Uncharacterized protein</fullName>
    </submittedName>
</protein>
<dbReference type="EMBL" id="QJKJ01010857">
    <property type="protein sequence ID" value="RDX72574.1"/>
    <property type="molecule type" value="Genomic_DNA"/>
</dbReference>
<evidence type="ECO:0000313" key="2">
    <source>
        <dbReference type="EMBL" id="RDX72574.1"/>
    </source>
</evidence>
<dbReference type="AlphaFoldDB" id="A0A371F2V8"/>
<dbReference type="Proteomes" id="UP000257109">
    <property type="component" value="Unassembled WGS sequence"/>
</dbReference>
<comment type="caution">
    <text evidence="2">The sequence shown here is derived from an EMBL/GenBank/DDBJ whole genome shotgun (WGS) entry which is preliminary data.</text>
</comment>
<sequence length="79" mass="8833">MFDKGSSNTRSSMMIGKCFSKDQPPKENPSQKFHKAYGSLTSALERATVFCFLLFQETTFPPIDLQKPVVDRLSMGDPA</sequence>
<evidence type="ECO:0000313" key="3">
    <source>
        <dbReference type="Proteomes" id="UP000257109"/>
    </source>
</evidence>
<evidence type="ECO:0000256" key="1">
    <source>
        <dbReference type="SAM" id="MobiDB-lite"/>
    </source>
</evidence>
<name>A0A371F2V8_MUCPR</name>
<feature type="compositionally biased region" description="Polar residues" evidence="1">
    <location>
        <begin position="1"/>
        <end position="12"/>
    </location>
</feature>
<proteinExistence type="predicted"/>
<feature type="region of interest" description="Disordered" evidence="1">
    <location>
        <begin position="1"/>
        <end position="33"/>
    </location>
</feature>
<feature type="non-terminal residue" evidence="2">
    <location>
        <position position="1"/>
    </location>
</feature>
<organism evidence="2 3">
    <name type="scientific">Mucuna pruriens</name>
    <name type="common">Velvet bean</name>
    <name type="synonym">Dolichos pruriens</name>
    <dbReference type="NCBI Taxonomy" id="157652"/>
    <lineage>
        <taxon>Eukaryota</taxon>
        <taxon>Viridiplantae</taxon>
        <taxon>Streptophyta</taxon>
        <taxon>Embryophyta</taxon>
        <taxon>Tracheophyta</taxon>
        <taxon>Spermatophyta</taxon>
        <taxon>Magnoliopsida</taxon>
        <taxon>eudicotyledons</taxon>
        <taxon>Gunneridae</taxon>
        <taxon>Pentapetalae</taxon>
        <taxon>rosids</taxon>
        <taxon>fabids</taxon>
        <taxon>Fabales</taxon>
        <taxon>Fabaceae</taxon>
        <taxon>Papilionoideae</taxon>
        <taxon>50 kb inversion clade</taxon>
        <taxon>NPAAA clade</taxon>
        <taxon>indigoferoid/millettioid clade</taxon>
        <taxon>Phaseoleae</taxon>
        <taxon>Mucuna</taxon>
    </lineage>
</organism>
<dbReference type="OrthoDB" id="1795871at2759"/>
<keyword evidence="3" id="KW-1185">Reference proteome</keyword>
<reference evidence="2" key="1">
    <citation type="submission" date="2018-05" db="EMBL/GenBank/DDBJ databases">
        <title>Draft genome of Mucuna pruriens seed.</title>
        <authorList>
            <person name="Nnadi N.E."/>
            <person name="Vos R."/>
            <person name="Hasami M.H."/>
            <person name="Devisetty U.K."/>
            <person name="Aguiy J.C."/>
        </authorList>
    </citation>
    <scope>NUCLEOTIDE SEQUENCE [LARGE SCALE GENOMIC DNA]</scope>
    <source>
        <strain evidence="2">JCA_2017</strain>
    </source>
</reference>